<organism evidence="9 10">
    <name type="scientific">Actinoplanes octamycinicus</name>
    <dbReference type="NCBI Taxonomy" id="135948"/>
    <lineage>
        <taxon>Bacteria</taxon>
        <taxon>Bacillati</taxon>
        <taxon>Actinomycetota</taxon>
        <taxon>Actinomycetes</taxon>
        <taxon>Micromonosporales</taxon>
        <taxon>Micromonosporaceae</taxon>
        <taxon>Actinoplanes</taxon>
    </lineage>
</organism>
<dbReference type="SUPFAM" id="SSF56112">
    <property type="entry name" value="Protein kinase-like (PK-like)"/>
    <property type="match status" value="1"/>
</dbReference>
<accession>A0A7W7H4Z0</accession>
<dbReference type="GO" id="GO:0004674">
    <property type="term" value="F:protein serine/threonine kinase activity"/>
    <property type="evidence" value="ECO:0007669"/>
    <property type="project" value="UniProtKB-KW"/>
</dbReference>
<dbReference type="PROSITE" id="PS00107">
    <property type="entry name" value="PROTEIN_KINASE_ATP"/>
    <property type="match status" value="1"/>
</dbReference>
<evidence type="ECO:0000256" key="5">
    <source>
        <dbReference type="PROSITE-ProRule" id="PRU10141"/>
    </source>
</evidence>
<evidence type="ECO:0000256" key="6">
    <source>
        <dbReference type="SAM" id="MobiDB-lite"/>
    </source>
</evidence>
<dbReference type="InterPro" id="IPR011009">
    <property type="entry name" value="Kinase-like_dom_sf"/>
</dbReference>
<dbReference type="InterPro" id="IPR017441">
    <property type="entry name" value="Protein_kinase_ATP_BS"/>
</dbReference>
<feature type="compositionally biased region" description="Low complexity" evidence="6">
    <location>
        <begin position="381"/>
        <end position="392"/>
    </location>
</feature>
<keyword evidence="7" id="KW-0812">Transmembrane</keyword>
<proteinExistence type="predicted"/>
<dbReference type="PROSITE" id="PS50011">
    <property type="entry name" value="PROTEIN_KINASE_DOM"/>
    <property type="match status" value="1"/>
</dbReference>
<dbReference type="AlphaFoldDB" id="A0A7W7H4Z0"/>
<evidence type="ECO:0000313" key="10">
    <source>
        <dbReference type="Proteomes" id="UP000546162"/>
    </source>
</evidence>
<keyword evidence="1" id="KW-0808">Transferase</keyword>
<dbReference type="EMBL" id="JACHNB010000001">
    <property type="protein sequence ID" value="MBB4744125.1"/>
    <property type="molecule type" value="Genomic_DNA"/>
</dbReference>
<evidence type="ECO:0000256" key="2">
    <source>
        <dbReference type="ARBA" id="ARBA00022741"/>
    </source>
</evidence>
<keyword evidence="7" id="KW-1133">Transmembrane helix</keyword>
<evidence type="ECO:0000256" key="1">
    <source>
        <dbReference type="ARBA" id="ARBA00022679"/>
    </source>
</evidence>
<keyword evidence="10" id="KW-1185">Reference proteome</keyword>
<keyword evidence="4 5" id="KW-0067">ATP-binding</keyword>
<feature type="region of interest" description="Disordered" evidence="6">
    <location>
        <begin position="1"/>
        <end position="32"/>
    </location>
</feature>
<dbReference type="InterPro" id="IPR000719">
    <property type="entry name" value="Prot_kinase_dom"/>
</dbReference>
<feature type="transmembrane region" description="Helical" evidence="7">
    <location>
        <begin position="348"/>
        <end position="368"/>
    </location>
</feature>
<dbReference type="Gene3D" id="1.10.510.10">
    <property type="entry name" value="Transferase(Phosphotransferase) domain 1"/>
    <property type="match status" value="1"/>
</dbReference>
<dbReference type="PROSITE" id="PS00108">
    <property type="entry name" value="PROTEIN_KINASE_ST"/>
    <property type="match status" value="1"/>
</dbReference>
<evidence type="ECO:0000256" key="7">
    <source>
        <dbReference type="SAM" id="Phobius"/>
    </source>
</evidence>
<name>A0A7W7H4Z0_9ACTN</name>
<dbReference type="PANTHER" id="PTHR43289:SF34">
    <property type="entry name" value="SERINE_THREONINE-PROTEIN KINASE YBDM-RELATED"/>
    <property type="match status" value="1"/>
</dbReference>
<evidence type="ECO:0000313" key="9">
    <source>
        <dbReference type="EMBL" id="MBB4744125.1"/>
    </source>
</evidence>
<sequence>MSATDRAGHLTLVSTTGGGAVPSGRVEPIGPGDPARVGAYRIISRLGSGGMGTVYLAENGQGRLVAVKVVRPALASDEAFRRRFRTEVQRARQVPPFCTAEVLDADPDHEPPYLVIEYVDGPSLADVVRQRGPLTSANLHGVAIGVATALTAIHAAGVIHRDLKPANVLLPPGTPKVIDFGIAQAMHDSTRHTLADQMVGTVAYMAPERFDNTAGESLTVAADIFAWGAVVAYAGTGHSPFDGGTPLATATRIMTEPPDLNGLDGPLRELVEAALQMQPGDRPTARQLLDHLLDTGMAAESAMAAQPALRNAAQEAQTTFSGVPRPVINSRRSIAEPGRTPAARRGRLGLIVAMVTAVVSMAAIGVVLRARVDDRTVTAAPSPGGTSVSPGSQRPSQPVGGSPEVSEAAPSAARPFRFAADAEVADPLTRPDVIRANTDGHSSCQYSGALMVTVDRTGTYECGETVQSFAGAHRISVEVDLRTAGGCAVVQFLSTRAGAYGVNVCAHGYIFNWYEGDSVEELGFYLLPDRTRLREPHRITIDIHGKEASLYQDARKIAPVLLEKGVPAGGGNVVIGGYGDPAGGEAPYRIALRNLEIIG</sequence>
<evidence type="ECO:0000256" key="4">
    <source>
        <dbReference type="ARBA" id="ARBA00022840"/>
    </source>
</evidence>
<keyword evidence="2 5" id="KW-0547">Nucleotide-binding</keyword>
<dbReference type="PANTHER" id="PTHR43289">
    <property type="entry name" value="MITOGEN-ACTIVATED PROTEIN KINASE KINASE KINASE 20-RELATED"/>
    <property type="match status" value="1"/>
</dbReference>
<dbReference type="Pfam" id="PF00069">
    <property type="entry name" value="Pkinase"/>
    <property type="match status" value="1"/>
</dbReference>
<feature type="region of interest" description="Disordered" evidence="6">
    <location>
        <begin position="377"/>
        <end position="412"/>
    </location>
</feature>
<keyword evidence="3 9" id="KW-0418">Kinase</keyword>
<evidence type="ECO:0000259" key="8">
    <source>
        <dbReference type="PROSITE" id="PS50011"/>
    </source>
</evidence>
<feature type="compositionally biased region" description="Low complexity" evidence="6">
    <location>
        <begin position="402"/>
        <end position="412"/>
    </location>
</feature>
<gene>
    <name evidence="9" type="ORF">BJY16_007584</name>
</gene>
<comment type="caution">
    <text evidence="9">The sequence shown here is derived from an EMBL/GenBank/DDBJ whole genome shotgun (WGS) entry which is preliminary data.</text>
</comment>
<dbReference type="SMART" id="SM00220">
    <property type="entry name" value="S_TKc"/>
    <property type="match status" value="1"/>
</dbReference>
<dbReference type="Gene3D" id="3.30.200.20">
    <property type="entry name" value="Phosphorylase Kinase, domain 1"/>
    <property type="match status" value="1"/>
</dbReference>
<keyword evidence="9" id="KW-0723">Serine/threonine-protein kinase</keyword>
<dbReference type="RefSeq" id="WP_260418359.1">
    <property type="nucleotide sequence ID" value="NZ_JACHNB010000001.1"/>
</dbReference>
<evidence type="ECO:0000256" key="3">
    <source>
        <dbReference type="ARBA" id="ARBA00022777"/>
    </source>
</evidence>
<feature type="binding site" evidence="5">
    <location>
        <position position="68"/>
    </location>
    <ligand>
        <name>ATP</name>
        <dbReference type="ChEBI" id="CHEBI:30616"/>
    </ligand>
</feature>
<reference evidence="9 10" key="1">
    <citation type="submission" date="2020-08" db="EMBL/GenBank/DDBJ databases">
        <title>Sequencing the genomes of 1000 actinobacteria strains.</title>
        <authorList>
            <person name="Klenk H.-P."/>
        </authorList>
    </citation>
    <scope>NUCLEOTIDE SEQUENCE [LARGE SCALE GENOMIC DNA]</scope>
    <source>
        <strain evidence="9 10">DSM 45809</strain>
    </source>
</reference>
<dbReference type="InterPro" id="IPR008271">
    <property type="entry name" value="Ser/Thr_kinase_AS"/>
</dbReference>
<dbReference type="Proteomes" id="UP000546162">
    <property type="component" value="Unassembled WGS sequence"/>
</dbReference>
<feature type="domain" description="Protein kinase" evidence="8">
    <location>
        <begin position="40"/>
        <end position="294"/>
    </location>
</feature>
<dbReference type="CDD" id="cd14014">
    <property type="entry name" value="STKc_PknB_like"/>
    <property type="match status" value="1"/>
</dbReference>
<keyword evidence="7" id="KW-0472">Membrane</keyword>
<protein>
    <submittedName>
        <fullName evidence="9">Serine/threonine protein kinase</fullName>
    </submittedName>
</protein>
<dbReference type="GO" id="GO:0005524">
    <property type="term" value="F:ATP binding"/>
    <property type="evidence" value="ECO:0007669"/>
    <property type="project" value="UniProtKB-UniRule"/>
</dbReference>